<dbReference type="Gene3D" id="1.10.510.10">
    <property type="entry name" value="Transferase(Phosphotransferase) domain 1"/>
    <property type="match status" value="1"/>
</dbReference>
<dbReference type="GeneID" id="116196381"/>
<sequence length="464" mass="51462">MEWTRGPTIGRGSTAAVSLASATNIPGCLFAVKSAELSHSLPLQREQSILSKLSSPYIVNYLGFDITREDGKSLYNLWMEYMPGGTLRELIVQRGGFLDEPTVRSFAGRIVEGLSYLHRNGIAHCDLKAQNVLIGENGPKIADFGCAKLIGRNPTRGALVNFLGTPMFMAPEVARGEEQGFGADVWALGCLIIEMVAGASPWTNVSDLVSLLYRIGFSEDVPEIPAWLSEDAHDFLNKCLSRDPRQRQTAEQLLGHPFLFGWDRSAKVGRLDMDSPIGVLDRRFWDLTEGMASELDLETSPNVGAYSETDSASAGKRIMRLNGITGSITVMPDWTDTADWVTIRSHDQERPEPSLNDSISEARPSTTNHDEAELELPIAANNDLYQLLFHEENSGVSTTFNTNPVFMTHCHKVVHDDFGLMNFDFDTDNVNINIHDLEQQSLLELLLLFAATEFSILYISIWCE</sequence>
<keyword evidence="2 5" id="KW-0547">Nucleotide-binding</keyword>
<dbReference type="SUPFAM" id="SSF56112">
    <property type="entry name" value="Protein kinase-like (PK-like)"/>
    <property type="match status" value="1"/>
</dbReference>
<comment type="caution">
    <text evidence="9">The sequence shown here is derived from an EMBL/GenBank/DDBJ whole genome shotgun (WGS) entry which is preliminary data.</text>
</comment>
<feature type="binding site" evidence="5">
    <location>
        <position position="33"/>
    </location>
    <ligand>
        <name>ATP</name>
        <dbReference type="ChEBI" id="CHEBI:30616"/>
    </ligand>
</feature>
<feature type="domain" description="Protein kinase" evidence="8">
    <location>
        <begin position="3"/>
        <end position="259"/>
    </location>
</feature>
<dbReference type="OrthoDB" id="275301at2759"/>
<dbReference type="PROSITE" id="PS50011">
    <property type="entry name" value="PROTEIN_KINASE_DOM"/>
    <property type="match status" value="1"/>
</dbReference>
<dbReference type="GO" id="GO:0004674">
    <property type="term" value="F:protein serine/threonine kinase activity"/>
    <property type="evidence" value="ECO:0007669"/>
    <property type="project" value="UniProtKB-KW"/>
</dbReference>
<evidence type="ECO:0000256" key="4">
    <source>
        <dbReference type="ARBA" id="ARBA00022840"/>
    </source>
</evidence>
<evidence type="ECO:0000256" key="6">
    <source>
        <dbReference type="RuleBase" id="RU000304"/>
    </source>
</evidence>
<dbReference type="PANTHER" id="PTHR48011:SF76">
    <property type="entry name" value="MITOGEN-ACTIVATED PROTEIN KINASE KINASE KINASE 15"/>
    <property type="match status" value="1"/>
</dbReference>
<reference evidence="10 12" key="3">
    <citation type="submission" date="2017-11" db="EMBL/GenBank/DDBJ databases">
        <title>De-novo sequencing of pomegranate (Punica granatum L.) genome.</title>
        <authorList>
            <person name="Akparov Z."/>
            <person name="Amiraslanov A."/>
            <person name="Hajiyeva S."/>
            <person name="Abbasov M."/>
            <person name="Kaur K."/>
            <person name="Hamwieh A."/>
            <person name="Solovyev V."/>
            <person name="Salamov A."/>
            <person name="Braich B."/>
            <person name="Kosarev P."/>
            <person name="Mahmoud A."/>
            <person name="Hajiyev E."/>
            <person name="Babayeva S."/>
            <person name="Izzatullayeva V."/>
            <person name="Mammadov A."/>
            <person name="Mammadov A."/>
            <person name="Sharifova S."/>
            <person name="Ojaghi J."/>
            <person name="Eynullazada K."/>
            <person name="Bayramov B."/>
            <person name="Abdulazimova A."/>
            <person name="Shahmuradov I."/>
        </authorList>
    </citation>
    <scope>NUCLEOTIDE SEQUENCE [LARGE SCALE GENOMIC DNA]</scope>
    <source>
        <strain evidence="10">AG2017</strain>
        <strain evidence="12">cv. AG2017</strain>
        <tissue evidence="10">Leaf</tissue>
    </source>
</reference>
<dbReference type="AlphaFoldDB" id="A0A218X942"/>
<name>A0A218X942_PUNGR</name>
<dbReference type="Proteomes" id="UP000233551">
    <property type="component" value="Unassembled WGS sequence"/>
</dbReference>
<evidence type="ECO:0000256" key="1">
    <source>
        <dbReference type="ARBA" id="ARBA00022679"/>
    </source>
</evidence>
<reference evidence="11" key="1">
    <citation type="journal article" date="2017" name="Plant J.">
        <title>The pomegranate (Punica granatum L.) genome and the genomics of punicalagin biosynthesis.</title>
        <authorList>
            <person name="Qin G."/>
            <person name="Xu C."/>
            <person name="Ming R."/>
            <person name="Tang H."/>
            <person name="Guyot R."/>
            <person name="Kramer E.M."/>
            <person name="Hu Y."/>
            <person name="Yi X."/>
            <person name="Qi Y."/>
            <person name="Xu X."/>
            <person name="Gao Z."/>
            <person name="Pan H."/>
            <person name="Jian J."/>
            <person name="Tian Y."/>
            <person name="Yue Z."/>
            <person name="Xu Y."/>
        </authorList>
    </citation>
    <scope>NUCLEOTIDE SEQUENCE [LARGE SCALE GENOMIC DNA]</scope>
    <source>
        <strain evidence="11">cv. Dabenzi</strain>
    </source>
</reference>
<dbReference type="EMBL" id="MTKT01002214">
    <property type="protein sequence ID" value="OWM81288.1"/>
    <property type="molecule type" value="Genomic_DNA"/>
</dbReference>
<dbReference type="PANTHER" id="PTHR48011">
    <property type="entry name" value="CCR4-NOT TRANSCRIPTIONAL COMPLEX SUBUNIT CAF120-RELATED"/>
    <property type="match status" value="1"/>
</dbReference>
<keyword evidence="12" id="KW-1185">Reference proteome</keyword>
<evidence type="ECO:0000256" key="3">
    <source>
        <dbReference type="ARBA" id="ARBA00022777"/>
    </source>
</evidence>
<keyword evidence="1" id="KW-0808">Transferase</keyword>
<protein>
    <recommendedName>
        <fullName evidence="8">Protein kinase domain-containing protein</fullName>
    </recommendedName>
</protein>
<evidence type="ECO:0000313" key="11">
    <source>
        <dbReference type="Proteomes" id="UP000197138"/>
    </source>
</evidence>
<keyword evidence="3" id="KW-0418">Kinase</keyword>
<proteinExistence type="inferred from homology"/>
<dbReference type="PROSITE" id="PS00107">
    <property type="entry name" value="PROTEIN_KINASE_ATP"/>
    <property type="match status" value="1"/>
</dbReference>
<keyword evidence="4 5" id="KW-0067">ATP-binding</keyword>
<evidence type="ECO:0000313" key="10">
    <source>
        <dbReference type="EMBL" id="PKI67723.1"/>
    </source>
</evidence>
<gene>
    <name evidence="9" type="ORF">CDL15_Pgr007326</name>
    <name evidence="10" type="ORF">CRG98_011936</name>
</gene>
<dbReference type="InterPro" id="IPR017441">
    <property type="entry name" value="Protein_kinase_ATP_BS"/>
</dbReference>
<dbReference type="GO" id="GO:0007165">
    <property type="term" value="P:signal transduction"/>
    <property type="evidence" value="ECO:0007669"/>
    <property type="project" value="TreeGrafter"/>
</dbReference>
<dbReference type="STRING" id="22663.A0A218X942"/>
<keyword evidence="6" id="KW-0723">Serine/threonine-protein kinase</keyword>
<evidence type="ECO:0000256" key="2">
    <source>
        <dbReference type="ARBA" id="ARBA00022741"/>
    </source>
</evidence>
<dbReference type="Proteomes" id="UP000197138">
    <property type="component" value="Unassembled WGS sequence"/>
</dbReference>
<accession>A0A218X942</accession>
<evidence type="ECO:0000256" key="7">
    <source>
        <dbReference type="SAM" id="MobiDB-lite"/>
    </source>
</evidence>
<dbReference type="InterPro" id="IPR052751">
    <property type="entry name" value="Plant_MAPKKK"/>
</dbReference>
<evidence type="ECO:0000259" key="8">
    <source>
        <dbReference type="PROSITE" id="PS50011"/>
    </source>
</evidence>
<feature type="region of interest" description="Disordered" evidence="7">
    <location>
        <begin position="345"/>
        <end position="367"/>
    </location>
</feature>
<dbReference type="InterPro" id="IPR011009">
    <property type="entry name" value="Kinase-like_dom_sf"/>
</dbReference>
<dbReference type="InterPro" id="IPR000719">
    <property type="entry name" value="Prot_kinase_dom"/>
</dbReference>
<dbReference type="SMART" id="SM00220">
    <property type="entry name" value="S_TKc"/>
    <property type="match status" value="1"/>
</dbReference>
<dbReference type="GO" id="GO:0005524">
    <property type="term" value="F:ATP binding"/>
    <property type="evidence" value="ECO:0007669"/>
    <property type="project" value="UniProtKB-UniRule"/>
</dbReference>
<reference evidence="9" key="2">
    <citation type="submission" date="2017-06" db="EMBL/GenBank/DDBJ databases">
        <title>The pomegranate genome and the genomics of punicalagin biosynthesis.</title>
        <authorList>
            <person name="Xu C."/>
        </authorList>
    </citation>
    <scope>NUCLEOTIDE SEQUENCE [LARGE SCALE GENOMIC DNA]</scope>
    <source>
        <tissue evidence="9">Fresh leaf</tissue>
    </source>
</reference>
<organism evidence="9 11">
    <name type="scientific">Punica granatum</name>
    <name type="common">Pomegranate</name>
    <dbReference type="NCBI Taxonomy" id="22663"/>
    <lineage>
        <taxon>Eukaryota</taxon>
        <taxon>Viridiplantae</taxon>
        <taxon>Streptophyta</taxon>
        <taxon>Embryophyta</taxon>
        <taxon>Tracheophyta</taxon>
        <taxon>Spermatophyta</taxon>
        <taxon>Magnoliopsida</taxon>
        <taxon>eudicotyledons</taxon>
        <taxon>Gunneridae</taxon>
        <taxon>Pentapetalae</taxon>
        <taxon>rosids</taxon>
        <taxon>malvids</taxon>
        <taxon>Myrtales</taxon>
        <taxon>Lythraceae</taxon>
        <taxon>Punica</taxon>
    </lineage>
</organism>
<dbReference type="CDD" id="cd06606">
    <property type="entry name" value="STKc_MAPKKK"/>
    <property type="match status" value="1"/>
</dbReference>
<feature type="compositionally biased region" description="Polar residues" evidence="7">
    <location>
        <begin position="355"/>
        <end position="367"/>
    </location>
</feature>
<dbReference type="InterPro" id="IPR008271">
    <property type="entry name" value="Ser/Thr_kinase_AS"/>
</dbReference>
<evidence type="ECO:0000313" key="12">
    <source>
        <dbReference type="Proteomes" id="UP000233551"/>
    </source>
</evidence>
<dbReference type="PROSITE" id="PS00108">
    <property type="entry name" value="PROTEIN_KINASE_ST"/>
    <property type="match status" value="1"/>
</dbReference>
<dbReference type="EMBL" id="PGOL01000589">
    <property type="protein sequence ID" value="PKI67723.1"/>
    <property type="molecule type" value="Genomic_DNA"/>
</dbReference>
<comment type="similarity">
    <text evidence="6">Belongs to the protein kinase superfamily.</text>
</comment>
<evidence type="ECO:0000256" key="5">
    <source>
        <dbReference type="PROSITE-ProRule" id="PRU10141"/>
    </source>
</evidence>
<dbReference type="Pfam" id="PF00069">
    <property type="entry name" value="Pkinase"/>
    <property type="match status" value="1"/>
</dbReference>
<evidence type="ECO:0000313" key="9">
    <source>
        <dbReference type="EMBL" id="OWM81288.1"/>
    </source>
</evidence>